<accession>A0A451BMV7</accession>
<evidence type="ECO:0000256" key="1">
    <source>
        <dbReference type="SAM" id="MobiDB-lite"/>
    </source>
</evidence>
<proteinExistence type="predicted"/>
<feature type="compositionally biased region" description="Basic and acidic residues" evidence="1">
    <location>
        <begin position="11"/>
        <end position="20"/>
    </location>
</feature>
<feature type="region of interest" description="Disordered" evidence="1">
    <location>
        <begin position="1"/>
        <end position="22"/>
    </location>
</feature>
<dbReference type="AlphaFoldDB" id="A0A451BMV7"/>
<protein>
    <submittedName>
        <fullName evidence="2">Uncharacterized protein</fullName>
    </submittedName>
</protein>
<sequence>MFDAKQPHAHIFKDDGEHVSASRQDPNGVFLARAPFFRDFYFSETLKERNSILQGARFLAGRDAAMQICKGRPLARVKPWDHGGVL</sequence>
<gene>
    <name evidence="2" type="ORF">BECKSD772D_GA0070982_10579</name>
</gene>
<dbReference type="EMBL" id="CAADHB010000057">
    <property type="protein sequence ID" value="VFK79616.1"/>
    <property type="molecule type" value="Genomic_DNA"/>
</dbReference>
<name>A0A451BMV7_9GAMM</name>
<reference evidence="2" key="1">
    <citation type="submission" date="2019-02" db="EMBL/GenBank/DDBJ databases">
        <authorList>
            <person name="Gruber-Vodicka R. H."/>
            <person name="Seah K. B. B."/>
        </authorList>
    </citation>
    <scope>NUCLEOTIDE SEQUENCE</scope>
    <source>
        <strain evidence="2">BECK_S127</strain>
    </source>
</reference>
<evidence type="ECO:0000313" key="2">
    <source>
        <dbReference type="EMBL" id="VFK79616.1"/>
    </source>
</evidence>
<organism evidence="2">
    <name type="scientific">Candidatus Kentrum sp. SD</name>
    <dbReference type="NCBI Taxonomy" id="2126332"/>
    <lineage>
        <taxon>Bacteria</taxon>
        <taxon>Pseudomonadati</taxon>
        <taxon>Pseudomonadota</taxon>
        <taxon>Gammaproteobacteria</taxon>
        <taxon>Candidatus Kentrum</taxon>
    </lineage>
</organism>